<accession>A0ABU0E643</accession>
<proteinExistence type="predicted"/>
<evidence type="ECO:0000313" key="2">
    <source>
        <dbReference type="Proteomes" id="UP001230220"/>
    </source>
</evidence>
<protein>
    <recommendedName>
        <fullName evidence="3">DUF3788 domain-containing protein</fullName>
    </recommendedName>
</protein>
<dbReference type="Pfam" id="PF12663">
    <property type="entry name" value="DUF3788"/>
    <property type="match status" value="1"/>
</dbReference>
<dbReference type="Proteomes" id="UP001230220">
    <property type="component" value="Unassembled WGS sequence"/>
</dbReference>
<name>A0ABU0E643_9FIRM</name>
<dbReference type="RefSeq" id="WP_307409958.1">
    <property type="nucleotide sequence ID" value="NZ_JAUSUR010000006.1"/>
</dbReference>
<comment type="caution">
    <text evidence="1">The sequence shown here is derived from an EMBL/GenBank/DDBJ whole genome shotgun (WGS) entry which is preliminary data.</text>
</comment>
<evidence type="ECO:0008006" key="3">
    <source>
        <dbReference type="Google" id="ProtNLM"/>
    </source>
</evidence>
<keyword evidence="2" id="KW-1185">Reference proteome</keyword>
<dbReference type="EMBL" id="JAUSUR010000006">
    <property type="protein sequence ID" value="MDQ0362384.1"/>
    <property type="molecule type" value="Genomic_DNA"/>
</dbReference>
<reference evidence="1 2" key="1">
    <citation type="submission" date="2023-07" db="EMBL/GenBank/DDBJ databases">
        <title>Genomic Encyclopedia of Type Strains, Phase IV (KMG-IV): sequencing the most valuable type-strain genomes for metagenomic binning, comparative biology and taxonomic classification.</title>
        <authorList>
            <person name="Goeker M."/>
        </authorList>
    </citation>
    <scope>NUCLEOTIDE SEQUENCE [LARGE SCALE GENOMIC DNA]</scope>
    <source>
        <strain evidence="1 2">DSM 16784</strain>
    </source>
</reference>
<evidence type="ECO:0000313" key="1">
    <source>
        <dbReference type="EMBL" id="MDQ0362384.1"/>
    </source>
</evidence>
<dbReference type="InterPro" id="IPR024265">
    <property type="entry name" value="DUF3788"/>
</dbReference>
<gene>
    <name evidence="1" type="ORF">J2S15_003138</name>
</gene>
<organism evidence="1 2">
    <name type="scientific">Breznakia pachnodae</name>
    <dbReference type="NCBI Taxonomy" id="265178"/>
    <lineage>
        <taxon>Bacteria</taxon>
        <taxon>Bacillati</taxon>
        <taxon>Bacillota</taxon>
        <taxon>Erysipelotrichia</taxon>
        <taxon>Erysipelotrichales</taxon>
        <taxon>Erysipelotrichaceae</taxon>
        <taxon>Breznakia</taxon>
    </lineage>
</organism>
<sequence length="146" mass="17366">MSRMLDKSKEPTIDEIKEKIKGSWDILVELEDELRNRYDLKKELRFPFGNNYGWGYKYAHKANHLVYVFFEDERVIVMMQLGDNCVPKIEENFESFLPQTKKLWEERYPCGDHGGWINYPLTNNKEELNEVLTLISFKKKPVNSGK</sequence>